<sequence length="345" mass="39761">MNQLHSSQLTGQNFSNESIFNSQNLVFNQADLSETCKNVGQIFKPHALKVLKSAKNFSASMHHVQTGALSISRLEYGADVLIEPDQLEKFYLIQIPTRGYAEIEFGQDKFISYSEVASIISPDQSLRMRWRAHSPQLILKISKDDFAHHCQQHIVKSEQKNVIFNPRLDFTTQSGGYFLQLLRTMMDALKCEHHPLHHPLAFKQFESNLFNALIYGQPNNAFFKANSHHEKKLAPYFIKRAEAYIHHHLHEPLNIEVLAEQSGVSARTLFAGFKNHFGITPMAYLRELRFEQAHLELMNNEHATVTDVAFKWGFTHLGRFSQEYKRRYGELPSSTRKITQNSLFS</sequence>
<dbReference type="GO" id="GO:0043565">
    <property type="term" value="F:sequence-specific DNA binding"/>
    <property type="evidence" value="ECO:0007669"/>
    <property type="project" value="InterPro"/>
</dbReference>
<dbReference type="AlphaFoldDB" id="A0A3Q8XF07"/>
<dbReference type="Pfam" id="PF12833">
    <property type="entry name" value="HTH_18"/>
    <property type="match status" value="1"/>
</dbReference>
<protein>
    <submittedName>
        <fullName evidence="5">AraC family transcriptional regulator</fullName>
    </submittedName>
</protein>
<dbReference type="Proteomes" id="UP000276980">
    <property type="component" value="Chromosome"/>
</dbReference>
<proteinExistence type="predicted"/>
<accession>A0A3Q8XF07</accession>
<keyword evidence="2" id="KW-0238">DNA-binding</keyword>
<dbReference type="PANTHER" id="PTHR46796">
    <property type="entry name" value="HTH-TYPE TRANSCRIPTIONAL ACTIVATOR RHAS-RELATED"/>
    <property type="match status" value="1"/>
</dbReference>
<dbReference type="Gene3D" id="1.10.10.60">
    <property type="entry name" value="Homeodomain-like"/>
    <property type="match status" value="1"/>
</dbReference>
<dbReference type="EMBL" id="CP022298">
    <property type="protein sequence ID" value="AZN65150.1"/>
    <property type="molecule type" value="Genomic_DNA"/>
</dbReference>
<dbReference type="PROSITE" id="PS01124">
    <property type="entry name" value="HTH_ARAC_FAMILY_2"/>
    <property type="match status" value="1"/>
</dbReference>
<keyword evidence="1" id="KW-0805">Transcription regulation</keyword>
<evidence type="ECO:0000259" key="4">
    <source>
        <dbReference type="PROSITE" id="PS01124"/>
    </source>
</evidence>
<evidence type="ECO:0000313" key="5">
    <source>
        <dbReference type="EMBL" id="AZN65150.1"/>
    </source>
</evidence>
<dbReference type="SMART" id="SM00342">
    <property type="entry name" value="HTH_ARAC"/>
    <property type="match status" value="1"/>
</dbReference>
<feature type="domain" description="HTH araC/xylS-type" evidence="4">
    <location>
        <begin position="239"/>
        <end position="338"/>
    </location>
</feature>
<dbReference type="Pfam" id="PF14525">
    <property type="entry name" value="AraC_binding_2"/>
    <property type="match status" value="1"/>
</dbReference>
<dbReference type="GO" id="GO:0003700">
    <property type="term" value="F:DNA-binding transcription factor activity"/>
    <property type="evidence" value="ECO:0007669"/>
    <property type="project" value="InterPro"/>
</dbReference>
<dbReference type="RefSeq" id="WP_092767742.1">
    <property type="nucleotide sequence ID" value="NZ_CP022298.1"/>
</dbReference>
<gene>
    <name evidence="5" type="ORF">CFH90_14405</name>
</gene>
<dbReference type="InterPro" id="IPR009057">
    <property type="entry name" value="Homeodomain-like_sf"/>
</dbReference>
<evidence type="ECO:0000313" key="6">
    <source>
        <dbReference type="Proteomes" id="UP000276980"/>
    </source>
</evidence>
<name>A0A3Q8XF07_ACIJO</name>
<dbReference type="SUPFAM" id="SSF46689">
    <property type="entry name" value="Homeodomain-like"/>
    <property type="match status" value="2"/>
</dbReference>
<dbReference type="InterPro" id="IPR018060">
    <property type="entry name" value="HTH_AraC"/>
</dbReference>
<keyword evidence="3" id="KW-0804">Transcription</keyword>
<organism evidence="5 6">
    <name type="scientific">Acinetobacter johnsonii</name>
    <dbReference type="NCBI Taxonomy" id="40214"/>
    <lineage>
        <taxon>Bacteria</taxon>
        <taxon>Pseudomonadati</taxon>
        <taxon>Pseudomonadota</taxon>
        <taxon>Gammaproteobacteria</taxon>
        <taxon>Moraxellales</taxon>
        <taxon>Moraxellaceae</taxon>
        <taxon>Acinetobacter</taxon>
    </lineage>
</organism>
<dbReference type="InterPro" id="IPR050204">
    <property type="entry name" value="AraC_XylS_family_regulators"/>
</dbReference>
<reference evidence="5 6" key="1">
    <citation type="submission" date="2017-06" db="EMBL/GenBank/DDBJ databases">
        <title>Complete Genome Sequence of the Carbazole-Degrading Bacterium Acinetobacter johnsonii IC001.</title>
        <authorList>
            <person name="Vejarano F."/>
            <person name="Suzuki-Minakuchi C."/>
            <person name="Ohtsubo Y."/>
            <person name="Tsuda M."/>
            <person name="Okada K."/>
            <person name="Nojiri H."/>
        </authorList>
    </citation>
    <scope>NUCLEOTIDE SEQUENCE [LARGE SCALE GENOMIC DNA]</scope>
    <source>
        <strain evidence="5 6">IC001</strain>
    </source>
</reference>
<evidence type="ECO:0000256" key="1">
    <source>
        <dbReference type="ARBA" id="ARBA00023015"/>
    </source>
</evidence>
<evidence type="ECO:0000256" key="3">
    <source>
        <dbReference type="ARBA" id="ARBA00023163"/>
    </source>
</evidence>
<dbReference type="InterPro" id="IPR035418">
    <property type="entry name" value="AraC-bd_2"/>
</dbReference>
<evidence type="ECO:0000256" key="2">
    <source>
        <dbReference type="ARBA" id="ARBA00023125"/>
    </source>
</evidence>